<comment type="caution">
    <text evidence="3">The sequence shown here is derived from an EMBL/GenBank/DDBJ whole genome shotgun (WGS) entry which is preliminary data.</text>
</comment>
<proteinExistence type="predicted"/>
<feature type="signal peptide" evidence="2">
    <location>
        <begin position="1"/>
        <end position="24"/>
    </location>
</feature>
<organism evidence="3 4">
    <name type="scientific">Rhodococcoides corynebacterioides</name>
    <dbReference type="NCBI Taxonomy" id="53972"/>
    <lineage>
        <taxon>Bacteria</taxon>
        <taxon>Bacillati</taxon>
        <taxon>Actinomycetota</taxon>
        <taxon>Actinomycetes</taxon>
        <taxon>Mycobacteriales</taxon>
        <taxon>Nocardiaceae</taxon>
        <taxon>Rhodococcoides</taxon>
    </lineage>
</organism>
<evidence type="ECO:0000256" key="1">
    <source>
        <dbReference type="SAM" id="Phobius"/>
    </source>
</evidence>
<feature type="transmembrane region" description="Helical" evidence="1">
    <location>
        <begin position="264"/>
        <end position="282"/>
    </location>
</feature>
<feature type="transmembrane region" description="Helical" evidence="1">
    <location>
        <begin position="207"/>
        <end position="228"/>
    </location>
</feature>
<reference evidence="3 4" key="1">
    <citation type="submission" date="2021-01" db="EMBL/GenBank/DDBJ databases">
        <title>Genomics of switchgrass bacterial isolates.</title>
        <authorList>
            <person name="Shade A."/>
        </authorList>
    </citation>
    <scope>NUCLEOTIDE SEQUENCE [LARGE SCALE GENOMIC DNA]</scope>
    <source>
        <strain evidence="3 4">PvP111</strain>
    </source>
</reference>
<accession>A0ABS2KWQ0</accession>
<dbReference type="Proteomes" id="UP000703038">
    <property type="component" value="Unassembled WGS sequence"/>
</dbReference>
<feature type="transmembrane region" description="Helical" evidence="1">
    <location>
        <begin position="367"/>
        <end position="385"/>
    </location>
</feature>
<dbReference type="RefSeq" id="WP_204869182.1">
    <property type="nucleotide sequence ID" value="NZ_JAFBBK010000001.1"/>
</dbReference>
<feature type="transmembrane region" description="Helical" evidence="1">
    <location>
        <begin position="314"/>
        <end position="335"/>
    </location>
</feature>
<gene>
    <name evidence="3" type="ORF">JOE42_003090</name>
</gene>
<keyword evidence="4" id="KW-1185">Reference proteome</keyword>
<feature type="transmembrane region" description="Helical" evidence="1">
    <location>
        <begin position="102"/>
        <end position="124"/>
    </location>
</feature>
<feature type="transmembrane region" description="Helical" evidence="1">
    <location>
        <begin position="234"/>
        <end position="252"/>
    </location>
</feature>
<keyword evidence="2" id="KW-0732">Signal</keyword>
<evidence type="ECO:0000256" key="2">
    <source>
        <dbReference type="SAM" id="SignalP"/>
    </source>
</evidence>
<feature type="transmembrane region" description="Helical" evidence="1">
    <location>
        <begin position="427"/>
        <end position="445"/>
    </location>
</feature>
<keyword evidence="1" id="KW-0472">Membrane</keyword>
<dbReference type="EMBL" id="JAFBBK010000001">
    <property type="protein sequence ID" value="MBM7416357.1"/>
    <property type="molecule type" value="Genomic_DNA"/>
</dbReference>
<name>A0ABS2KWQ0_9NOCA</name>
<evidence type="ECO:0000313" key="3">
    <source>
        <dbReference type="EMBL" id="MBM7416357.1"/>
    </source>
</evidence>
<feature type="transmembrane region" description="Helical" evidence="1">
    <location>
        <begin position="48"/>
        <end position="69"/>
    </location>
</feature>
<feature type="transmembrane region" description="Helical" evidence="1">
    <location>
        <begin position="131"/>
        <end position="162"/>
    </location>
</feature>
<protein>
    <submittedName>
        <fullName evidence="3">MFS family permease</fullName>
    </submittedName>
</protein>
<feature type="transmembrane region" description="Helical" evidence="1">
    <location>
        <begin position="341"/>
        <end position="360"/>
    </location>
</feature>
<keyword evidence="1" id="KW-1133">Transmembrane helix</keyword>
<feature type="transmembrane region" description="Helical" evidence="1">
    <location>
        <begin position="76"/>
        <end position="96"/>
    </location>
</feature>
<sequence length="464" mass="47097">MRHHIAFAAALLAAALVGALGALAWSGPRSDTWPFAATVDDLIGWSSTQSTATVVGQVLVVVTVALAVGLRMPTRIAPWVCAALLVVVLAFTKVAIPEAASLAVFTALHILKSCAAGVLVGLVLHATRRSAAGWVALATGVLGGTLLASVGTTAASAAFVATRLDSTSVFGEPAWWLIGSAFAACIVAAVLHRPAADPDEDPTARELVRLTVYAVIVAVVCRVGVEIVGTGEYAVWKAVVVVIVALVVVDRVAARWEAADARTVLVAVLVTASAVAMWNVGARTLLDSWLLTVVGVGGLVLGAVLAWRLPVGRITSWLAALALTALPMVAALVSVDEVSAAVLGVVAALIPIALTSVTANPHASVRPLAAALPGLAILVAAAAPVPKADLDVDALDQLLADSGIDVGPATGIDLVPGGVPLNEVSSTSAYLLLGVAALCTLRIVWLSRRTDAPEPDAEPPAPRA</sequence>
<feature type="chain" id="PRO_5046070754" evidence="2">
    <location>
        <begin position="25"/>
        <end position="464"/>
    </location>
</feature>
<feature type="transmembrane region" description="Helical" evidence="1">
    <location>
        <begin position="174"/>
        <end position="195"/>
    </location>
</feature>
<keyword evidence="1" id="KW-0812">Transmembrane</keyword>
<feature type="transmembrane region" description="Helical" evidence="1">
    <location>
        <begin position="288"/>
        <end position="307"/>
    </location>
</feature>
<evidence type="ECO:0000313" key="4">
    <source>
        <dbReference type="Proteomes" id="UP000703038"/>
    </source>
</evidence>